<dbReference type="EMBL" id="JACAZI010000022">
    <property type="protein sequence ID" value="KAF7336931.1"/>
    <property type="molecule type" value="Genomic_DNA"/>
</dbReference>
<dbReference type="InterPro" id="IPR036047">
    <property type="entry name" value="F-box-like_dom_sf"/>
</dbReference>
<dbReference type="Proteomes" id="UP000620124">
    <property type="component" value="Unassembled WGS sequence"/>
</dbReference>
<evidence type="ECO:0000259" key="1">
    <source>
        <dbReference type="Pfam" id="PF12937"/>
    </source>
</evidence>
<dbReference type="Pfam" id="PF12937">
    <property type="entry name" value="F-box-like"/>
    <property type="match status" value="1"/>
</dbReference>
<dbReference type="AlphaFoldDB" id="A0A8H6XAE4"/>
<protein>
    <submittedName>
        <fullName evidence="2">F-box domain-containing protein</fullName>
    </submittedName>
</protein>
<dbReference type="OrthoDB" id="3365698at2759"/>
<dbReference type="SUPFAM" id="SSF81383">
    <property type="entry name" value="F-box domain"/>
    <property type="match status" value="1"/>
</dbReference>
<dbReference type="Gene3D" id="3.80.10.10">
    <property type="entry name" value="Ribonuclease Inhibitor"/>
    <property type="match status" value="1"/>
</dbReference>
<reference evidence="2" key="1">
    <citation type="submission" date="2020-05" db="EMBL/GenBank/DDBJ databases">
        <title>Mycena genomes resolve the evolution of fungal bioluminescence.</title>
        <authorList>
            <person name="Tsai I.J."/>
        </authorList>
    </citation>
    <scope>NUCLEOTIDE SEQUENCE</scope>
    <source>
        <strain evidence="2">CCC161011</strain>
    </source>
</reference>
<name>A0A8H6XAE4_9AGAR</name>
<proteinExistence type="predicted"/>
<comment type="caution">
    <text evidence="2">The sequence shown here is derived from an EMBL/GenBank/DDBJ whole genome shotgun (WGS) entry which is preliminary data.</text>
</comment>
<evidence type="ECO:0000313" key="3">
    <source>
        <dbReference type="Proteomes" id="UP000620124"/>
    </source>
</evidence>
<dbReference type="InterPro" id="IPR032675">
    <property type="entry name" value="LRR_dom_sf"/>
</dbReference>
<dbReference type="InterPro" id="IPR001810">
    <property type="entry name" value="F-box_dom"/>
</dbReference>
<accession>A0A8H6XAE4</accession>
<feature type="domain" description="F-box" evidence="1">
    <location>
        <begin position="97"/>
        <end position="150"/>
    </location>
</feature>
<sequence length="463" mass="51705">MSTSQSCGSPCSFQYALKKKAGLLVSPYPDLLSSAAGPPSDLQVLEICSEIARVESDISTTNTHIARLQGAMERLVRYRAELEDFVKSHRTVISVLRRLPSEILLEIFEHCVDPLIPLDPRCNAPWIISQVCSRWRAVALSSPLLWRHFVLVDWRDGNPQSQLRRLSELQLERARHAPLSIRFTLQRTIDVLELFLAVSAQWEDAALALSPEGFRHFFDHGGKFWALKRLSLSSWEPIPDTHSVDLRESFPVLQDLKLELYNEDFPRRLLLPWSQLRTCALSDIHSVELLWIASQLSPGSEVSAFGGANIDNVRSTSQTRSLIGSLTLTQCGEVFVSDVLDTLVASALEILVVGNFSGDDLTQYITHFLNQSACALTCLRIDTHIPEDDLVPFLQLPHTRSIVHLDLSGTLISTRGIATLASNLLHLRTLVLRGGLELHEPLLTALARHRPSHVGELELILAP</sequence>
<keyword evidence="3" id="KW-1185">Reference proteome</keyword>
<evidence type="ECO:0000313" key="2">
    <source>
        <dbReference type="EMBL" id="KAF7336931.1"/>
    </source>
</evidence>
<organism evidence="2 3">
    <name type="scientific">Mycena venus</name>
    <dbReference type="NCBI Taxonomy" id="2733690"/>
    <lineage>
        <taxon>Eukaryota</taxon>
        <taxon>Fungi</taxon>
        <taxon>Dikarya</taxon>
        <taxon>Basidiomycota</taxon>
        <taxon>Agaricomycotina</taxon>
        <taxon>Agaricomycetes</taxon>
        <taxon>Agaricomycetidae</taxon>
        <taxon>Agaricales</taxon>
        <taxon>Marasmiineae</taxon>
        <taxon>Mycenaceae</taxon>
        <taxon>Mycena</taxon>
    </lineage>
</organism>
<gene>
    <name evidence="2" type="ORF">MVEN_02129500</name>
</gene>
<dbReference type="Gene3D" id="1.20.1280.50">
    <property type="match status" value="1"/>
</dbReference>
<dbReference type="SUPFAM" id="SSF52047">
    <property type="entry name" value="RNI-like"/>
    <property type="match status" value="1"/>
</dbReference>